<evidence type="ECO:0000259" key="1">
    <source>
        <dbReference type="PROSITE" id="PS50206"/>
    </source>
</evidence>
<keyword evidence="3" id="KW-1185">Reference proteome</keyword>
<dbReference type="SUPFAM" id="SSF52821">
    <property type="entry name" value="Rhodanese/Cell cycle control phosphatase"/>
    <property type="match status" value="1"/>
</dbReference>
<gene>
    <name evidence="2" type="ORF">MRZ06_00445</name>
</gene>
<accession>A0ABY3ZVL3</accession>
<dbReference type="Gene3D" id="3.40.250.10">
    <property type="entry name" value="Rhodanese-like domain"/>
    <property type="match status" value="1"/>
</dbReference>
<sequence>MFSIFKSVPSISIEELEHLVKKDIKLIDVRTPSEFKKGHIKGAKNVPLNYIEDYKGTETVYVICQSGMRSKRAVKALRKQGVDAINVRDGMSMWRGHRVIGKK</sequence>
<dbReference type="RefSeq" id="WP_224185495.1">
    <property type="nucleotide sequence ID" value="NZ_CP083595.1"/>
</dbReference>
<protein>
    <submittedName>
        <fullName evidence="2">Rhodanese-like domain-containing protein</fullName>
    </submittedName>
</protein>
<dbReference type="Proteomes" id="UP000830343">
    <property type="component" value="Chromosome"/>
</dbReference>
<dbReference type="PROSITE" id="PS50206">
    <property type="entry name" value="RHODANESE_3"/>
    <property type="match status" value="1"/>
</dbReference>
<dbReference type="Pfam" id="PF00581">
    <property type="entry name" value="Rhodanese"/>
    <property type="match status" value="1"/>
</dbReference>
<dbReference type="InterPro" id="IPR050229">
    <property type="entry name" value="GlpE_sulfurtransferase"/>
</dbReference>
<reference evidence="2" key="2">
    <citation type="submission" date="2022-04" db="EMBL/GenBank/DDBJ databases">
        <title>Antimicrobial genetic elements in methicillin-resistant Macrococcus armenti.</title>
        <authorList>
            <person name="Keller J.E."/>
            <person name="Schwendener S."/>
            <person name="Pantucek R."/>
            <person name="Perreten V."/>
        </authorList>
    </citation>
    <scope>NUCLEOTIDE SEQUENCE</scope>
    <source>
        <strain evidence="2">CCM 2609</strain>
    </source>
</reference>
<feature type="domain" description="Rhodanese" evidence="1">
    <location>
        <begin position="20"/>
        <end position="98"/>
    </location>
</feature>
<dbReference type="PANTHER" id="PTHR43031">
    <property type="entry name" value="FAD-DEPENDENT OXIDOREDUCTASE"/>
    <property type="match status" value="1"/>
</dbReference>
<dbReference type="InterPro" id="IPR001763">
    <property type="entry name" value="Rhodanese-like_dom"/>
</dbReference>
<proteinExistence type="predicted"/>
<organism evidence="2 3">
    <name type="scientific">Macrococcus armenti</name>
    <dbReference type="NCBI Taxonomy" id="2875764"/>
    <lineage>
        <taxon>Bacteria</taxon>
        <taxon>Bacillati</taxon>
        <taxon>Bacillota</taxon>
        <taxon>Bacilli</taxon>
        <taxon>Bacillales</taxon>
        <taxon>Staphylococcaceae</taxon>
        <taxon>Macrococcus</taxon>
    </lineage>
</organism>
<dbReference type="CDD" id="cd00158">
    <property type="entry name" value="RHOD"/>
    <property type="match status" value="1"/>
</dbReference>
<dbReference type="EMBL" id="CP094348">
    <property type="protein sequence ID" value="UOB20587.1"/>
    <property type="molecule type" value="Genomic_DNA"/>
</dbReference>
<evidence type="ECO:0000313" key="3">
    <source>
        <dbReference type="Proteomes" id="UP000830343"/>
    </source>
</evidence>
<dbReference type="InterPro" id="IPR036873">
    <property type="entry name" value="Rhodanese-like_dom_sf"/>
</dbReference>
<dbReference type="PANTHER" id="PTHR43031:SF17">
    <property type="entry name" value="SULFURTRANSFERASE YTWF-RELATED"/>
    <property type="match status" value="1"/>
</dbReference>
<dbReference type="SMART" id="SM00450">
    <property type="entry name" value="RHOD"/>
    <property type="match status" value="1"/>
</dbReference>
<reference evidence="2" key="1">
    <citation type="submission" date="2022-03" db="EMBL/GenBank/DDBJ databases">
        <authorList>
            <person name="Vrbovska V."/>
            <person name="Kovarovic V."/>
            <person name="Botka T."/>
            <person name="Pantucek R."/>
        </authorList>
    </citation>
    <scope>NUCLEOTIDE SEQUENCE</scope>
    <source>
        <strain evidence="2">CCM 2609</strain>
    </source>
</reference>
<name>A0ABY3ZVL3_9STAP</name>
<evidence type="ECO:0000313" key="2">
    <source>
        <dbReference type="EMBL" id="UOB20587.1"/>
    </source>
</evidence>